<reference evidence="3" key="1">
    <citation type="submission" date="2021-03" db="UniProtKB">
        <authorList>
            <consortium name="EnsemblPlants"/>
        </authorList>
    </citation>
    <scope>IDENTIFICATION</scope>
</reference>
<dbReference type="Proteomes" id="UP000596661">
    <property type="component" value="Unassembled WGS sequence"/>
</dbReference>
<accession>A0A803QPY9</accession>
<dbReference type="SUPFAM" id="SSF57756">
    <property type="entry name" value="Retrovirus zinc finger-like domains"/>
    <property type="match status" value="1"/>
</dbReference>
<keyword evidence="4" id="KW-1185">Reference proteome</keyword>
<dbReference type="InterPro" id="IPR001878">
    <property type="entry name" value="Znf_CCHC"/>
</dbReference>
<dbReference type="Pfam" id="PF00098">
    <property type="entry name" value="zf-CCHC"/>
    <property type="match status" value="1"/>
</dbReference>
<evidence type="ECO:0000259" key="2">
    <source>
        <dbReference type="Pfam" id="PF00098"/>
    </source>
</evidence>
<evidence type="ECO:0000313" key="4">
    <source>
        <dbReference type="Proteomes" id="UP000596661"/>
    </source>
</evidence>
<protein>
    <recommendedName>
        <fullName evidence="2">CCHC-type domain-containing protein</fullName>
    </recommendedName>
</protein>
<organism evidence="3 4">
    <name type="scientific">Cannabis sativa</name>
    <name type="common">Hemp</name>
    <name type="synonym">Marijuana</name>
    <dbReference type="NCBI Taxonomy" id="3483"/>
    <lineage>
        <taxon>Eukaryota</taxon>
        <taxon>Viridiplantae</taxon>
        <taxon>Streptophyta</taxon>
        <taxon>Embryophyta</taxon>
        <taxon>Tracheophyta</taxon>
        <taxon>Spermatophyta</taxon>
        <taxon>Magnoliopsida</taxon>
        <taxon>eudicotyledons</taxon>
        <taxon>Gunneridae</taxon>
        <taxon>Pentapetalae</taxon>
        <taxon>rosids</taxon>
        <taxon>fabids</taxon>
        <taxon>Rosales</taxon>
        <taxon>Cannabaceae</taxon>
        <taxon>Cannabis</taxon>
    </lineage>
</organism>
<dbReference type="Gene3D" id="4.10.60.10">
    <property type="entry name" value="Zinc finger, CCHC-type"/>
    <property type="match status" value="1"/>
</dbReference>
<name>A0A803QPY9_CANSA</name>
<dbReference type="EnsemblPlants" id="evm.model.10.685">
    <property type="protein sequence ID" value="cds.evm.model.10.685"/>
    <property type="gene ID" value="evm.TU.10.685"/>
</dbReference>
<feature type="compositionally biased region" description="Low complexity" evidence="1">
    <location>
        <begin position="70"/>
        <end position="83"/>
    </location>
</feature>
<dbReference type="GO" id="GO:0003676">
    <property type="term" value="F:nucleic acid binding"/>
    <property type="evidence" value="ECO:0007669"/>
    <property type="project" value="InterPro"/>
</dbReference>
<sequence>MAKKNKASPKSKDKKAKGKCFYCDVMGHWKRNCNKYLFELRKILESSRALVDGEVTMHVENIAQVSTKGLLESENIENESNGGDELGEDRADGADNEDEFDDKDASNVVADQVVFVGLEAIAKIKVPHSLPDEEVEKTNANVSKEEEDDALPCTPLVDKRKRALTLKSLFVDFGLSNLKTTPMELMSSGSQSAGNEQDFKIVTNVNGLYALDDSLFVPVSPELEAKFDE</sequence>
<dbReference type="AlphaFoldDB" id="A0A803QPY9"/>
<feature type="region of interest" description="Disordered" evidence="1">
    <location>
        <begin position="70"/>
        <end position="103"/>
    </location>
</feature>
<evidence type="ECO:0000313" key="3">
    <source>
        <dbReference type="EnsemblPlants" id="cds.evm.model.10.685"/>
    </source>
</evidence>
<evidence type="ECO:0000256" key="1">
    <source>
        <dbReference type="SAM" id="MobiDB-lite"/>
    </source>
</evidence>
<dbReference type="EMBL" id="UZAU01000810">
    <property type="status" value="NOT_ANNOTATED_CDS"/>
    <property type="molecule type" value="Genomic_DNA"/>
</dbReference>
<dbReference type="Gramene" id="evm.model.10.685">
    <property type="protein sequence ID" value="cds.evm.model.10.685"/>
    <property type="gene ID" value="evm.TU.10.685"/>
</dbReference>
<dbReference type="InterPro" id="IPR036875">
    <property type="entry name" value="Znf_CCHC_sf"/>
</dbReference>
<feature type="domain" description="CCHC-type" evidence="2">
    <location>
        <begin position="18"/>
        <end position="34"/>
    </location>
</feature>
<dbReference type="GO" id="GO:0008270">
    <property type="term" value="F:zinc ion binding"/>
    <property type="evidence" value="ECO:0007669"/>
    <property type="project" value="InterPro"/>
</dbReference>
<proteinExistence type="predicted"/>